<sequence length="125" mass="13732">MAPLTLILFGDVELKASTATEARKKRGINTMITNEVEFKSIPLPTAEMGGDELFQLGMMYSTGQGGAPVDLISAHMMFNLAAMRGSMEAQVYRKELSREMDREDIAEAQKAARQWLDAGRIGYAA</sequence>
<keyword evidence="2" id="KW-1185">Reference proteome</keyword>
<dbReference type="EMBL" id="FMTS01000003">
    <property type="protein sequence ID" value="SCW63509.1"/>
    <property type="molecule type" value="Genomic_DNA"/>
</dbReference>
<dbReference type="Gene3D" id="1.25.40.10">
    <property type="entry name" value="Tetratricopeptide repeat domain"/>
    <property type="match status" value="1"/>
</dbReference>
<organism evidence="1 2">
    <name type="scientific">Asticcacaulis taihuensis</name>
    <dbReference type="NCBI Taxonomy" id="260084"/>
    <lineage>
        <taxon>Bacteria</taxon>
        <taxon>Pseudomonadati</taxon>
        <taxon>Pseudomonadota</taxon>
        <taxon>Alphaproteobacteria</taxon>
        <taxon>Caulobacterales</taxon>
        <taxon>Caulobacteraceae</taxon>
        <taxon>Asticcacaulis</taxon>
    </lineage>
</organism>
<proteinExistence type="predicted"/>
<evidence type="ECO:0000313" key="2">
    <source>
        <dbReference type="Proteomes" id="UP000199150"/>
    </source>
</evidence>
<accession>A0A1G4S570</accession>
<reference evidence="2" key="1">
    <citation type="submission" date="2016-10" db="EMBL/GenBank/DDBJ databases">
        <authorList>
            <person name="Varghese N."/>
            <person name="Submissions S."/>
        </authorList>
    </citation>
    <scope>NUCLEOTIDE SEQUENCE [LARGE SCALE GENOMIC DNA]</scope>
    <source>
        <strain evidence="2">CGMCC 1.3431</strain>
    </source>
</reference>
<evidence type="ECO:0008006" key="3">
    <source>
        <dbReference type="Google" id="ProtNLM"/>
    </source>
</evidence>
<name>A0A1G4S570_9CAUL</name>
<gene>
    <name evidence="1" type="ORF">SAMN02927928_2381</name>
</gene>
<dbReference type="AlphaFoldDB" id="A0A1G4S570"/>
<dbReference type="InterPro" id="IPR011990">
    <property type="entry name" value="TPR-like_helical_dom_sf"/>
</dbReference>
<dbReference type="STRING" id="260084.SAMN02927928_2381"/>
<protein>
    <recommendedName>
        <fullName evidence="3">Sel1 repeat-containing protein</fullName>
    </recommendedName>
</protein>
<evidence type="ECO:0000313" key="1">
    <source>
        <dbReference type="EMBL" id="SCW63509.1"/>
    </source>
</evidence>
<dbReference type="Proteomes" id="UP000199150">
    <property type="component" value="Unassembled WGS sequence"/>
</dbReference>